<organism evidence="1">
    <name type="scientific">marine sediment metagenome</name>
    <dbReference type="NCBI Taxonomy" id="412755"/>
    <lineage>
        <taxon>unclassified sequences</taxon>
        <taxon>metagenomes</taxon>
        <taxon>ecological metagenomes</taxon>
    </lineage>
</organism>
<sequence length="43" mass="4790">MELKKKPVLKNNTDNKKVSCGCGCMGNKRLSIPNEKKLIAKND</sequence>
<name>A0A0F9GTP7_9ZZZZ</name>
<comment type="caution">
    <text evidence="1">The sequence shown here is derived from an EMBL/GenBank/DDBJ whole genome shotgun (WGS) entry which is preliminary data.</text>
</comment>
<protein>
    <submittedName>
        <fullName evidence="1">Uncharacterized protein</fullName>
    </submittedName>
</protein>
<gene>
    <name evidence="2" type="ORF">LCGC14_1712490</name>
    <name evidence="1" type="ORF">LCGC14_1786790</name>
</gene>
<proteinExistence type="predicted"/>
<reference evidence="1" key="1">
    <citation type="journal article" date="2015" name="Nature">
        <title>Complex archaea that bridge the gap between prokaryotes and eukaryotes.</title>
        <authorList>
            <person name="Spang A."/>
            <person name="Saw J.H."/>
            <person name="Jorgensen S.L."/>
            <person name="Zaremba-Niedzwiedzka K."/>
            <person name="Martijn J."/>
            <person name="Lind A.E."/>
            <person name="van Eijk R."/>
            <person name="Schleper C."/>
            <person name="Guy L."/>
            <person name="Ettema T.J."/>
        </authorList>
    </citation>
    <scope>NUCLEOTIDE SEQUENCE</scope>
</reference>
<dbReference type="EMBL" id="LAZR01016997">
    <property type="protein sequence ID" value="KKM02205.1"/>
    <property type="molecule type" value="Genomic_DNA"/>
</dbReference>
<dbReference type="EMBL" id="LAZR01015294">
    <property type="protein sequence ID" value="KKM13809.1"/>
    <property type="molecule type" value="Genomic_DNA"/>
</dbReference>
<accession>A0A0F9GTP7</accession>
<dbReference type="AlphaFoldDB" id="A0A0F9GTP7"/>
<evidence type="ECO:0000313" key="2">
    <source>
        <dbReference type="EMBL" id="KKM13809.1"/>
    </source>
</evidence>
<evidence type="ECO:0000313" key="1">
    <source>
        <dbReference type="EMBL" id="KKM02205.1"/>
    </source>
</evidence>